<evidence type="ECO:0000259" key="2">
    <source>
        <dbReference type="Pfam" id="PF07261"/>
    </source>
</evidence>
<dbReference type="RefSeq" id="WP_118009922.1">
    <property type="nucleotide sequence ID" value="NZ_QSBA01000016.1"/>
</dbReference>
<comment type="similarity">
    <text evidence="1">Belongs to the DnaB/DnaD family.</text>
</comment>
<feature type="domain" description="DnaB/C C-terminal" evidence="2">
    <location>
        <begin position="191"/>
        <end position="261"/>
    </location>
</feature>
<dbReference type="PANTHER" id="PTHR37293:SF5">
    <property type="entry name" value="DNA REPLICATION PROTEIN"/>
    <property type="match status" value="1"/>
</dbReference>
<protein>
    <submittedName>
        <fullName evidence="3">DnaD domain protein</fullName>
    </submittedName>
</protein>
<dbReference type="InterPro" id="IPR034829">
    <property type="entry name" value="DnaD-like_sf"/>
</dbReference>
<evidence type="ECO:0000313" key="4">
    <source>
        <dbReference type="Proteomes" id="UP000285844"/>
    </source>
</evidence>
<evidence type="ECO:0000256" key="1">
    <source>
        <dbReference type="ARBA" id="ARBA00093462"/>
    </source>
</evidence>
<name>A0A413YSN7_9FIRM</name>
<sequence length="394" mass="44085">MNNLNLYSETVSGYTAVSDLFIDEYVPSANGDFVKVYLYLLRLLTRKNSNLSISSLADTFNQTENDVMRALRYWDKSGLVSLSYDDNNQLCGITVKDLKDNSPEPDRNVHAVPEVNSDTADTAVPATAFADEVSAYEAASGNSASDVSSNVVSMDFAIKAPSHTVEPSKVTAPAEKLDELNSNDDFSMLLFVIQTYLGKTLSQPEVNAIVYFYDTLHFPADLIEYLIEYCVSKGKTSIRYIEKIALSWADEGINTVEAAKDEVSNHNEAVYGVMKAFGLNNREPGQVEKQLISKWTDVFCFETDMIIEACNRTMKATHQPSFEYADSILTKWHTSNIRNSEDVRKADEQFEAGKAAKASKSGNVIRQNANRFNNYQQRPKKSDDWYNSLLSNNN</sequence>
<accession>A0A413YSN7</accession>
<comment type="caution">
    <text evidence="3">The sequence shown here is derived from an EMBL/GenBank/DDBJ whole genome shotgun (WGS) entry which is preliminary data.</text>
</comment>
<dbReference type="NCBIfam" id="TIGR01446">
    <property type="entry name" value="DnaD_dom"/>
    <property type="match status" value="2"/>
</dbReference>
<dbReference type="InterPro" id="IPR006343">
    <property type="entry name" value="DnaB/C_C"/>
</dbReference>
<reference evidence="3 4" key="1">
    <citation type="submission" date="2018-08" db="EMBL/GenBank/DDBJ databases">
        <title>A genome reference for cultivated species of the human gut microbiota.</title>
        <authorList>
            <person name="Zou Y."/>
            <person name="Xue W."/>
            <person name="Luo G."/>
        </authorList>
    </citation>
    <scope>NUCLEOTIDE SEQUENCE [LARGE SCALE GENOMIC DNA]</scope>
    <source>
        <strain evidence="3 4">AM37-3BH</strain>
    </source>
</reference>
<feature type="domain" description="DnaB/C C-terminal" evidence="2">
    <location>
        <begin position="282"/>
        <end position="346"/>
    </location>
</feature>
<evidence type="ECO:0000313" key="3">
    <source>
        <dbReference type="EMBL" id="RHC12081.1"/>
    </source>
</evidence>
<gene>
    <name evidence="3" type="ORF">DW858_11075</name>
</gene>
<dbReference type="EMBL" id="QSHM01000014">
    <property type="protein sequence ID" value="RHC12081.1"/>
    <property type="molecule type" value="Genomic_DNA"/>
</dbReference>
<dbReference type="AlphaFoldDB" id="A0A413YSN7"/>
<dbReference type="PANTHER" id="PTHR37293">
    <property type="entry name" value="PHAGE REPLICATION PROTEIN-RELATED"/>
    <property type="match status" value="1"/>
</dbReference>
<dbReference type="InterPro" id="IPR053162">
    <property type="entry name" value="DnaD"/>
</dbReference>
<dbReference type="Gene3D" id="1.10.10.630">
    <property type="entry name" value="DnaD domain-like"/>
    <property type="match status" value="2"/>
</dbReference>
<proteinExistence type="inferred from homology"/>
<dbReference type="Pfam" id="PF07261">
    <property type="entry name" value="DnaB_2"/>
    <property type="match status" value="2"/>
</dbReference>
<dbReference type="SUPFAM" id="SSF158499">
    <property type="entry name" value="DnaD domain-like"/>
    <property type="match status" value="2"/>
</dbReference>
<dbReference type="Proteomes" id="UP000285844">
    <property type="component" value="Unassembled WGS sequence"/>
</dbReference>
<organism evidence="3 4">
    <name type="scientific">Lachnospira eligens</name>
    <dbReference type="NCBI Taxonomy" id="39485"/>
    <lineage>
        <taxon>Bacteria</taxon>
        <taxon>Bacillati</taxon>
        <taxon>Bacillota</taxon>
        <taxon>Clostridia</taxon>
        <taxon>Lachnospirales</taxon>
        <taxon>Lachnospiraceae</taxon>
        <taxon>Lachnospira</taxon>
    </lineage>
</organism>